<dbReference type="NCBIfam" id="TIGR02284">
    <property type="entry name" value="PA2169 family four-helix-bundle protein"/>
    <property type="match status" value="1"/>
</dbReference>
<feature type="domain" description="DUF2383" evidence="1">
    <location>
        <begin position="8"/>
        <end position="114"/>
    </location>
</feature>
<protein>
    <submittedName>
        <fullName evidence="2">PA2169 family four-helix-bundle protein</fullName>
    </submittedName>
</protein>
<dbReference type="RefSeq" id="WP_377378625.1">
    <property type="nucleotide sequence ID" value="NZ_JBHSSW010000012.1"/>
</dbReference>
<dbReference type="Gene3D" id="1.20.1260.10">
    <property type="match status" value="1"/>
</dbReference>
<accession>A0ABW1SAV8</accession>
<dbReference type="InterPro" id="IPR012347">
    <property type="entry name" value="Ferritin-like"/>
</dbReference>
<gene>
    <name evidence="2" type="ORF">ACFQDM_10060</name>
</gene>
<evidence type="ECO:0000259" key="1">
    <source>
        <dbReference type="Pfam" id="PF09537"/>
    </source>
</evidence>
<dbReference type="Proteomes" id="UP001596303">
    <property type="component" value="Unassembled WGS sequence"/>
</dbReference>
<dbReference type="Pfam" id="PF09537">
    <property type="entry name" value="DUF2383"/>
    <property type="match status" value="1"/>
</dbReference>
<proteinExistence type="predicted"/>
<sequence>MSNVDICALNHVTRTLIDSSRGYEMACEMVDENNIPLRRKLIDRAEERRRLVARCQSEVRILGGDPETDGGMVGNIHRAFTRFSCLFQDDQHAAFRAIDDGEEFLIDDVEDKLKKPDLDRRTRQILEAICECAREGEDFAHKLAKAA</sequence>
<dbReference type="InterPro" id="IPR011971">
    <property type="entry name" value="CHP02284"/>
</dbReference>
<keyword evidence="3" id="KW-1185">Reference proteome</keyword>
<name>A0ABW1SAV8_9PROT</name>
<organism evidence="2 3">
    <name type="scientific">Ponticaulis profundi</name>
    <dbReference type="NCBI Taxonomy" id="2665222"/>
    <lineage>
        <taxon>Bacteria</taxon>
        <taxon>Pseudomonadati</taxon>
        <taxon>Pseudomonadota</taxon>
        <taxon>Alphaproteobacteria</taxon>
        <taxon>Hyphomonadales</taxon>
        <taxon>Hyphomonadaceae</taxon>
        <taxon>Ponticaulis</taxon>
    </lineage>
</organism>
<dbReference type="InterPro" id="IPR019052">
    <property type="entry name" value="DUF2383"/>
</dbReference>
<reference evidence="3" key="1">
    <citation type="journal article" date="2019" name="Int. J. Syst. Evol. Microbiol.">
        <title>The Global Catalogue of Microorganisms (GCM) 10K type strain sequencing project: providing services to taxonomists for standard genome sequencing and annotation.</title>
        <authorList>
            <consortium name="The Broad Institute Genomics Platform"/>
            <consortium name="The Broad Institute Genome Sequencing Center for Infectious Disease"/>
            <person name="Wu L."/>
            <person name="Ma J."/>
        </authorList>
    </citation>
    <scope>NUCLEOTIDE SEQUENCE [LARGE SCALE GENOMIC DNA]</scope>
    <source>
        <strain evidence="3">CGMCC-1.15741</strain>
    </source>
</reference>
<evidence type="ECO:0000313" key="3">
    <source>
        <dbReference type="Proteomes" id="UP001596303"/>
    </source>
</evidence>
<dbReference type="EMBL" id="JBHSSW010000012">
    <property type="protein sequence ID" value="MFC6198426.1"/>
    <property type="molecule type" value="Genomic_DNA"/>
</dbReference>
<comment type="caution">
    <text evidence="2">The sequence shown here is derived from an EMBL/GenBank/DDBJ whole genome shotgun (WGS) entry which is preliminary data.</text>
</comment>
<evidence type="ECO:0000313" key="2">
    <source>
        <dbReference type="EMBL" id="MFC6198426.1"/>
    </source>
</evidence>